<dbReference type="EMBL" id="LT670848">
    <property type="protein sequence ID" value="SHM97923.1"/>
    <property type="molecule type" value="Genomic_DNA"/>
</dbReference>
<dbReference type="GO" id="GO:0005975">
    <property type="term" value="P:carbohydrate metabolic process"/>
    <property type="evidence" value="ECO:0007669"/>
    <property type="project" value="TreeGrafter"/>
</dbReference>
<dbReference type="SUPFAM" id="SSF49785">
    <property type="entry name" value="Galactose-binding domain-like"/>
    <property type="match status" value="1"/>
</dbReference>
<dbReference type="AlphaFoldDB" id="A0A1M7N318"/>
<keyword evidence="4" id="KW-1185">Reference proteome</keyword>
<dbReference type="SUPFAM" id="SSF52266">
    <property type="entry name" value="SGNH hydrolase"/>
    <property type="match status" value="1"/>
</dbReference>
<dbReference type="RefSeq" id="WP_079735831.1">
    <property type="nucleotide sequence ID" value="NZ_LT670848.1"/>
</dbReference>
<proteinExistence type="predicted"/>
<evidence type="ECO:0000313" key="3">
    <source>
        <dbReference type="EMBL" id="SHM97923.1"/>
    </source>
</evidence>
<dbReference type="Proteomes" id="UP000190235">
    <property type="component" value="Chromosome I"/>
</dbReference>
<gene>
    <name evidence="3" type="ORF">SAMN05878281_2848</name>
</gene>
<dbReference type="Gene3D" id="2.60.40.10">
    <property type="entry name" value="Immunoglobulins"/>
    <property type="match status" value="1"/>
</dbReference>
<keyword evidence="1" id="KW-0378">Hydrolase</keyword>
<dbReference type="InterPro" id="IPR005181">
    <property type="entry name" value="SASA"/>
</dbReference>
<sequence>MSLDLKKKLFVVLFFISVGFTFAQIKLPQLISDNVILQRDTELKLWGWVSNGEVVTLQFQGKNFTAKANGDGKWEIKLPAQKAGGPYTMTFNASNKVEVKNILFGDVYLCSGQSNMELPMSRLSDTYSEEIKNANNSKIRQFEVPDEYEFTGERDDFSSGSWKEVNGTNILEFSGVAYFFAKAIFEKEAVPIGLINSALGGSPVSAWMDKESLKEFPQFYEEHLQWGNQTFLDSVVNSEQKAINNWYGDLDKKDTGLQEEWFKPDVDKTSWKEVEIPGCISAEDRNNSAGVAWFSKTVNISHLPESDTVKLHLGRLVDMDYAYVNGKQVGHTGYQYPPRKYKFDAKLLKKEENEIVVRLVNNGGPTGFIKDKPYHLIVDKDTLNISGTWQFKQAATMPNTPGQTFIRWKSGGLYNAMIAPITNFELKGVLWYQGESDTDDPDLYAETFPKMIKSWREHFNDPDLPFLFVQLPNFMEETTEPQESSWAKMREVQRNTNLNVPHTGMAVTIDLGEWNDIHPLNKRDVGNRLALEARKLIYKEDIVSSGPAPLDWKIKDGAVLINFDNLKSGWKFKNGKKPTGFTISEDGKTFYKAKAEILDDKTLKIYNNKIKNPGVVRYAWANNPGNANLYNQKDLPAVPFEIELTKEK</sequence>
<dbReference type="Pfam" id="PF03629">
    <property type="entry name" value="SASA"/>
    <property type="match status" value="2"/>
</dbReference>
<dbReference type="PANTHER" id="PTHR22901">
    <property type="entry name" value="SIALATE O-ACETYLESTERASE"/>
    <property type="match status" value="1"/>
</dbReference>
<dbReference type="Gene3D" id="2.60.120.260">
    <property type="entry name" value="Galactose-binding domain-like"/>
    <property type="match status" value="1"/>
</dbReference>
<dbReference type="Gene3D" id="3.40.50.1110">
    <property type="entry name" value="SGNH hydrolase"/>
    <property type="match status" value="2"/>
</dbReference>
<evidence type="ECO:0000259" key="2">
    <source>
        <dbReference type="Pfam" id="PF03629"/>
    </source>
</evidence>
<reference evidence="4" key="1">
    <citation type="submission" date="2016-11" db="EMBL/GenBank/DDBJ databases">
        <authorList>
            <person name="Varghese N."/>
            <person name="Submissions S."/>
        </authorList>
    </citation>
    <scope>NUCLEOTIDE SEQUENCE [LARGE SCALE GENOMIC DNA]</scope>
    <source>
        <strain evidence="4">ACAM 48</strain>
    </source>
</reference>
<feature type="domain" description="Sialate O-acetylesterase" evidence="2">
    <location>
        <begin position="106"/>
        <end position="222"/>
    </location>
</feature>
<dbReference type="InterPro" id="IPR008979">
    <property type="entry name" value="Galactose-bd-like_sf"/>
</dbReference>
<dbReference type="InterPro" id="IPR039329">
    <property type="entry name" value="SIAE"/>
</dbReference>
<feature type="domain" description="Sialate O-acetylesterase" evidence="2">
    <location>
        <begin position="399"/>
        <end position="530"/>
    </location>
</feature>
<accession>A0A1M7N318</accession>
<name>A0A1M7N318_9FLAO</name>
<dbReference type="InterPro" id="IPR036514">
    <property type="entry name" value="SGNH_hydro_sf"/>
</dbReference>
<dbReference type="PANTHER" id="PTHR22901:SF0">
    <property type="entry name" value="SIALATE O-ACETYLESTERASE"/>
    <property type="match status" value="1"/>
</dbReference>
<organism evidence="3 4">
    <name type="scientific">Salegentibacter salegens</name>
    <dbReference type="NCBI Taxonomy" id="143223"/>
    <lineage>
        <taxon>Bacteria</taxon>
        <taxon>Pseudomonadati</taxon>
        <taxon>Bacteroidota</taxon>
        <taxon>Flavobacteriia</taxon>
        <taxon>Flavobacteriales</taxon>
        <taxon>Flavobacteriaceae</taxon>
        <taxon>Salegentibacter</taxon>
    </lineage>
</organism>
<dbReference type="GO" id="GO:0001681">
    <property type="term" value="F:sialate O-acetylesterase activity"/>
    <property type="evidence" value="ECO:0007669"/>
    <property type="project" value="InterPro"/>
</dbReference>
<dbReference type="InterPro" id="IPR013783">
    <property type="entry name" value="Ig-like_fold"/>
</dbReference>
<dbReference type="STRING" id="143223.SAMN05878281_2848"/>
<protein>
    <submittedName>
        <fullName evidence="3">Sialate O-acetylesterase</fullName>
    </submittedName>
</protein>
<evidence type="ECO:0000256" key="1">
    <source>
        <dbReference type="ARBA" id="ARBA00022801"/>
    </source>
</evidence>
<evidence type="ECO:0000313" key="4">
    <source>
        <dbReference type="Proteomes" id="UP000190235"/>
    </source>
</evidence>
<dbReference type="OrthoDB" id="9816001at2"/>